<reference evidence="1 2" key="1">
    <citation type="submission" date="2009-08" db="EMBL/GenBank/DDBJ databases">
        <title>The draft genome of Rhodobacter sp. SW2.</title>
        <authorList>
            <consortium name="US DOE Joint Genome Institute (JGI-PGF)"/>
            <person name="Lucas S."/>
            <person name="Copeland A."/>
            <person name="Lapidus A."/>
            <person name="Glavina del Rio T."/>
            <person name="Tice H."/>
            <person name="Bruce D."/>
            <person name="Goodwin L."/>
            <person name="Pitluck S."/>
            <person name="Larimer F."/>
            <person name="Land M.L."/>
            <person name="Hauser L."/>
            <person name="Emerson D."/>
        </authorList>
    </citation>
    <scope>NUCLEOTIDE SEQUENCE [LARGE SCALE GENOMIC DNA]</scope>
    <source>
        <strain evidence="1 2">SW2</strain>
    </source>
</reference>
<name>C8S2Z1_9RHOB</name>
<protein>
    <submittedName>
        <fullName evidence="1">Uncharacterized protein</fullName>
    </submittedName>
</protein>
<comment type="caution">
    <text evidence="1">The sequence shown here is derived from an EMBL/GenBank/DDBJ whole genome shotgun (WGS) entry which is preliminary data.</text>
</comment>
<dbReference type="OrthoDB" id="7866398at2"/>
<proteinExistence type="predicted"/>
<keyword evidence="2" id="KW-1185">Reference proteome</keyword>
<organism evidence="1 2">
    <name type="scientific">Rhodobacter ferrooxidans</name>
    <dbReference type="NCBI Taxonomy" id="371731"/>
    <lineage>
        <taxon>Bacteria</taxon>
        <taxon>Pseudomonadati</taxon>
        <taxon>Pseudomonadota</taxon>
        <taxon>Alphaproteobacteria</taxon>
        <taxon>Rhodobacterales</taxon>
        <taxon>Rhodobacter group</taxon>
        <taxon>Rhodobacter</taxon>
    </lineage>
</organism>
<dbReference type="STRING" id="371731.Rsw2DRAFT_2419"/>
<dbReference type="AlphaFoldDB" id="C8S2Z1"/>
<gene>
    <name evidence="1" type="ORF">Rsw2DRAFT_2419</name>
</gene>
<sequence>MLVKVILLFLVAMAVLALFGRLRFPATLRRRLVGRPAKCPKCGQYIIGAGGCDCGKPRAGKE</sequence>
<dbReference type="EMBL" id="ACYY01000016">
    <property type="protein sequence ID" value="EEW24631.1"/>
    <property type="molecule type" value="Genomic_DNA"/>
</dbReference>
<evidence type="ECO:0000313" key="2">
    <source>
        <dbReference type="Proteomes" id="UP000010121"/>
    </source>
</evidence>
<dbReference type="RefSeq" id="WP_008031361.1">
    <property type="nucleotide sequence ID" value="NZ_ACYY01000016.1"/>
</dbReference>
<accession>C8S2Z1</accession>
<dbReference type="Proteomes" id="UP000010121">
    <property type="component" value="Unassembled WGS sequence"/>
</dbReference>
<evidence type="ECO:0000313" key="1">
    <source>
        <dbReference type="EMBL" id="EEW24631.1"/>
    </source>
</evidence>